<evidence type="ECO:0000313" key="5">
    <source>
        <dbReference type="Proteomes" id="UP000185860"/>
    </source>
</evidence>
<sequence>MTATNPNNIPQQIKLKAVPPAPQIKPPTFQIESTTNTQTATNLEKTSSSKKVGNFNYGRLLIIGGLIVAGAWVSQLPIPNSVRTEAKLEPLPDSHRFVYMQFPGSVNKFWVNPGDTVKVGQPIASIIMLDLDAEIIQKQARLQEQESALAAATAKVPIMEAKLAEAIKLETSAERLVTETRQEIKGVSLGNPPPEIQKLQAEIAALNSKIPGIESEIVGLQKNLQGVEALIQNYEKPELKLLMRRLELQDKLKDLEGKKATLQADISRNHQLIAEVKHQISAKHEEIKTWSKSLQQKLDIRQDELTSKKAVTQTAKQELAAVKAEVKERQPMIETLRKELQQLREKQQNNQVLTAPISGVVVSQNLHEKVGKKLAENQEVLEVANLSKLVALIEVSQADSDLVKEITSTQEAKVILQPLEPGLPSLVTKIEKIEPVLQSDVSGQKQLLRVRAVVDNQQQLFQPNAKVYAQIEVKSIPLYQRVHRELMKLFQVRKYV</sequence>
<evidence type="ECO:0000256" key="3">
    <source>
        <dbReference type="SAM" id="Phobius"/>
    </source>
</evidence>
<name>A0A1U7I3Z9_9CYAN</name>
<dbReference type="EMBL" id="MRCE01000058">
    <property type="protein sequence ID" value="OKH30845.1"/>
    <property type="molecule type" value="Genomic_DNA"/>
</dbReference>
<dbReference type="Proteomes" id="UP000185860">
    <property type="component" value="Unassembled WGS sequence"/>
</dbReference>
<dbReference type="PANTHER" id="PTHR30097:SF4">
    <property type="entry name" value="SLR6042 PROTEIN"/>
    <property type="match status" value="1"/>
</dbReference>
<dbReference type="GO" id="GO:0060003">
    <property type="term" value="P:copper ion export"/>
    <property type="evidence" value="ECO:0007669"/>
    <property type="project" value="TreeGrafter"/>
</dbReference>
<keyword evidence="3" id="KW-1133">Transmembrane helix</keyword>
<dbReference type="InterPro" id="IPR051909">
    <property type="entry name" value="MFP_Cation_Efflux"/>
</dbReference>
<dbReference type="Gene3D" id="2.40.50.100">
    <property type="match status" value="1"/>
</dbReference>
<comment type="caution">
    <text evidence="4">The sequence shown here is derived from an EMBL/GenBank/DDBJ whole genome shotgun (WGS) entry which is preliminary data.</text>
</comment>
<dbReference type="STRING" id="454136.NIES2119_30185"/>
<dbReference type="AlphaFoldDB" id="A0A1U7I3Z9"/>
<keyword evidence="2" id="KW-0175">Coiled coil</keyword>
<proteinExistence type="predicted"/>
<evidence type="ECO:0000256" key="2">
    <source>
        <dbReference type="SAM" id="Coils"/>
    </source>
</evidence>
<dbReference type="GO" id="GO:0015679">
    <property type="term" value="P:plasma membrane copper ion transport"/>
    <property type="evidence" value="ECO:0007669"/>
    <property type="project" value="TreeGrafter"/>
</dbReference>
<protein>
    <recommendedName>
        <fullName evidence="6">Membrane fusion protein biotin-lipoyl like domain-containing protein</fullName>
    </recommendedName>
</protein>
<keyword evidence="3" id="KW-0472">Membrane</keyword>
<keyword evidence="3" id="KW-0812">Transmembrane</keyword>
<dbReference type="OrthoDB" id="458649at2"/>
<feature type="coiled-coil region" evidence="2">
    <location>
        <begin position="128"/>
        <end position="155"/>
    </location>
</feature>
<gene>
    <name evidence="4" type="ORF">NIES2119_30185</name>
</gene>
<dbReference type="PANTHER" id="PTHR30097">
    <property type="entry name" value="CATION EFFLUX SYSTEM PROTEIN CUSB"/>
    <property type="match status" value="1"/>
</dbReference>
<evidence type="ECO:0000313" key="4">
    <source>
        <dbReference type="EMBL" id="OKH30845.1"/>
    </source>
</evidence>
<dbReference type="Gene3D" id="2.40.30.170">
    <property type="match status" value="1"/>
</dbReference>
<evidence type="ECO:0000256" key="1">
    <source>
        <dbReference type="ARBA" id="ARBA00022448"/>
    </source>
</evidence>
<dbReference type="GO" id="GO:0030313">
    <property type="term" value="C:cell envelope"/>
    <property type="evidence" value="ECO:0007669"/>
    <property type="project" value="TreeGrafter"/>
</dbReference>
<organism evidence="4 5">
    <name type="scientific">[Phormidium ambiguum] IAM M-71</name>
    <dbReference type="NCBI Taxonomy" id="454136"/>
    <lineage>
        <taxon>Bacteria</taxon>
        <taxon>Bacillati</taxon>
        <taxon>Cyanobacteriota</taxon>
        <taxon>Cyanophyceae</taxon>
        <taxon>Oscillatoriophycideae</taxon>
        <taxon>Aerosakkonematales</taxon>
        <taxon>Aerosakkonemataceae</taxon>
        <taxon>Floridanema</taxon>
    </lineage>
</organism>
<dbReference type="RefSeq" id="WP_073597191.1">
    <property type="nucleotide sequence ID" value="NZ_MRCE01000058.1"/>
</dbReference>
<reference evidence="4 5" key="1">
    <citation type="submission" date="2016-11" db="EMBL/GenBank/DDBJ databases">
        <title>Draft Genome Sequences of Nine Cyanobacterial Strains from Diverse Habitats.</title>
        <authorList>
            <person name="Zhu T."/>
            <person name="Hou S."/>
            <person name="Lu X."/>
            <person name="Hess W.R."/>
        </authorList>
    </citation>
    <scope>NUCLEOTIDE SEQUENCE [LARGE SCALE GENOMIC DNA]</scope>
    <source>
        <strain evidence="4 5">IAM M-71</strain>
    </source>
</reference>
<dbReference type="Gene3D" id="1.10.287.1490">
    <property type="match status" value="1"/>
</dbReference>
<evidence type="ECO:0008006" key="6">
    <source>
        <dbReference type="Google" id="ProtNLM"/>
    </source>
</evidence>
<keyword evidence="1" id="KW-0813">Transport</keyword>
<accession>A0A1U7I3Z9</accession>
<feature type="transmembrane region" description="Helical" evidence="3">
    <location>
        <begin position="57"/>
        <end position="74"/>
    </location>
</feature>